<dbReference type="EMBL" id="MRCE01000026">
    <property type="protein sequence ID" value="OKH33816.1"/>
    <property type="molecule type" value="Genomic_DNA"/>
</dbReference>
<organism evidence="3 4">
    <name type="scientific">[Phormidium ambiguum] IAM M-71</name>
    <dbReference type="NCBI Taxonomy" id="454136"/>
    <lineage>
        <taxon>Bacteria</taxon>
        <taxon>Bacillati</taxon>
        <taxon>Cyanobacteriota</taxon>
        <taxon>Cyanophyceae</taxon>
        <taxon>Oscillatoriophycideae</taxon>
        <taxon>Aerosakkonematales</taxon>
        <taxon>Aerosakkonemataceae</taxon>
        <taxon>Floridanema</taxon>
    </lineage>
</organism>
<dbReference type="NCBIfam" id="NF040558">
    <property type="entry name" value="CAS_Csx18"/>
    <property type="match status" value="1"/>
</dbReference>
<dbReference type="AlphaFoldDB" id="A0A1U7IB56"/>
<evidence type="ECO:0000256" key="1">
    <source>
        <dbReference type="SAM" id="MobiDB-lite"/>
    </source>
</evidence>
<dbReference type="OrthoDB" id="574339at2"/>
<gene>
    <name evidence="3" type="ORF">NIES2119_22180</name>
</gene>
<keyword evidence="2" id="KW-0812">Transmembrane</keyword>
<keyword evidence="2" id="KW-1133">Transmembrane helix</keyword>
<sequence length="92" mass="10060">MYFSSRSAFVRNVAVAMINGAVTLVILLIAPLGLATVITNTLLVVIGSFITATVADRVVKFLQPNTMDAEVLPRSRGASIRQQENRDDLDRR</sequence>
<evidence type="ECO:0000313" key="4">
    <source>
        <dbReference type="Proteomes" id="UP000185860"/>
    </source>
</evidence>
<feature type="region of interest" description="Disordered" evidence="1">
    <location>
        <begin position="73"/>
        <end position="92"/>
    </location>
</feature>
<dbReference type="RefSeq" id="WP_073595675.1">
    <property type="nucleotide sequence ID" value="NZ_MRCE01000026.1"/>
</dbReference>
<protein>
    <submittedName>
        <fullName evidence="3">Uncharacterized protein</fullName>
    </submittedName>
</protein>
<evidence type="ECO:0000256" key="2">
    <source>
        <dbReference type="SAM" id="Phobius"/>
    </source>
</evidence>
<feature type="compositionally biased region" description="Basic and acidic residues" evidence="1">
    <location>
        <begin position="83"/>
        <end position="92"/>
    </location>
</feature>
<dbReference type="Proteomes" id="UP000185860">
    <property type="component" value="Unassembled WGS sequence"/>
</dbReference>
<dbReference type="STRING" id="454136.NIES2119_22180"/>
<accession>A0A1U7IB56</accession>
<name>A0A1U7IB56_9CYAN</name>
<keyword evidence="2" id="KW-0472">Membrane</keyword>
<proteinExistence type="predicted"/>
<feature type="transmembrane region" description="Helical" evidence="2">
    <location>
        <begin position="12"/>
        <end position="31"/>
    </location>
</feature>
<comment type="caution">
    <text evidence="3">The sequence shown here is derived from an EMBL/GenBank/DDBJ whole genome shotgun (WGS) entry which is preliminary data.</text>
</comment>
<reference evidence="3 4" key="1">
    <citation type="submission" date="2016-11" db="EMBL/GenBank/DDBJ databases">
        <title>Draft Genome Sequences of Nine Cyanobacterial Strains from Diverse Habitats.</title>
        <authorList>
            <person name="Zhu T."/>
            <person name="Hou S."/>
            <person name="Lu X."/>
            <person name="Hess W.R."/>
        </authorList>
    </citation>
    <scope>NUCLEOTIDE SEQUENCE [LARGE SCALE GENOMIC DNA]</scope>
    <source>
        <strain evidence="3 4">IAM M-71</strain>
    </source>
</reference>
<evidence type="ECO:0000313" key="3">
    <source>
        <dbReference type="EMBL" id="OKH33816.1"/>
    </source>
</evidence>
<feature type="transmembrane region" description="Helical" evidence="2">
    <location>
        <begin position="37"/>
        <end position="55"/>
    </location>
</feature>